<evidence type="ECO:0000259" key="6">
    <source>
        <dbReference type="Pfam" id="PF06418"/>
    </source>
</evidence>
<dbReference type="GO" id="GO:0006221">
    <property type="term" value="P:pyrimidine nucleotide biosynthetic process"/>
    <property type="evidence" value="ECO:0007669"/>
    <property type="project" value="InterPro"/>
</dbReference>
<feature type="domain" description="CTP synthase N-terminal" evidence="6">
    <location>
        <begin position="23"/>
        <end position="282"/>
    </location>
</feature>
<dbReference type="InterPro" id="IPR017456">
    <property type="entry name" value="CTP_synthase_N"/>
</dbReference>
<evidence type="ECO:0000313" key="8">
    <source>
        <dbReference type="Proteomes" id="UP000095283"/>
    </source>
</evidence>
<dbReference type="SUPFAM" id="SSF52317">
    <property type="entry name" value="Class I glutamine amidotransferase-like"/>
    <property type="match status" value="2"/>
</dbReference>
<evidence type="ECO:0000259" key="7">
    <source>
        <dbReference type="Pfam" id="PF08623"/>
    </source>
</evidence>
<evidence type="ECO:0000256" key="2">
    <source>
        <dbReference type="ARBA" id="ARBA00022737"/>
    </source>
</evidence>
<dbReference type="GO" id="GO:0003883">
    <property type="term" value="F:CTP synthase activity"/>
    <property type="evidence" value="ECO:0007669"/>
    <property type="project" value="InterPro"/>
</dbReference>
<proteinExistence type="inferred from homology"/>
<dbReference type="CDD" id="cd03113">
    <property type="entry name" value="CTPS_N"/>
    <property type="match status" value="1"/>
</dbReference>
<keyword evidence="2" id="KW-0677">Repeat</keyword>
<dbReference type="GO" id="GO:0010265">
    <property type="term" value="P:SCF complex assembly"/>
    <property type="evidence" value="ECO:0007669"/>
    <property type="project" value="InterPro"/>
</dbReference>
<keyword evidence="4" id="KW-0315">Glutamine amidotransferase</keyword>
<dbReference type="Pfam" id="PF06418">
    <property type="entry name" value="CTP_synth_N"/>
    <property type="match status" value="1"/>
</dbReference>
<dbReference type="InterPro" id="IPR039852">
    <property type="entry name" value="CAND1/CAND2"/>
</dbReference>
<comment type="similarity">
    <text evidence="1">Belongs to the CAND family.</text>
</comment>
<keyword evidence="8" id="KW-1185">Reference proteome</keyword>
<dbReference type="Gene3D" id="3.40.50.880">
    <property type="match status" value="2"/>
</dbReference>
<dbReference type="SUPFAM" id="SSF48371">
    <property type="entry name" value="ARM repeat"/>
    <property type="match status" value="1"/>
</dbReference>
<evidence type="ECO:0000256" key="5">
    <source>
        <dbReference type="SAM" id="MobiDB-lite"/>
    </source>
</evidence>
<evidence type="ECO:0000313" key="9">
    <source>
        <dbReference type="WBParaSite" id="Hba_18694"/>
    </source>
</evidence>
<dbReference type="InterPro" id="IPR013932">
    <property type="entry name" value="TATA-bd_TIP120"/>
</dbReference>
<evidence type="ECO:0000256" key="1">
    <source>
        <dbReference type="ARBA" id="ARBA00007657"/>
    </source>
</evidence>
<dbReference type="Gene3D" id="1.25.10.10">
    <property type="entry name" value="Leucine-rich Repeat Variant"/>
    <property type="match status" value="1"/>
</dbReference>
<dbReference type="Pfam" id="PF08623">
    <property type="entry name" value="TIP120"/>
    <property type="match status" value="1"/>
</dbReference>
<name>A0A1I7XN03_HETBA</name>
<sequence length="1668" mass="185302">MVRVSGIVNGMEWNPASNEKPMKYILVTGGVISGVGKGIISSSLGVLLKNNGYKVSAIKIDPYLNIDAGTFSPYEHVVLLPKRPTYNYVATGEVFVLDDGGEVDLDLGNYERFLNVRLTRDNNITTGKMFQHVTERERRGDYCGKTVQMIPHFTDAIIDWVERVARIPVDGSSDTPDVCIIELGGTIGDIEGMSYLAAFERFQRPALKAHLMNVHVSLIMHPNATGEPKTKPMQNSVRHLRAAGLVPDLLICRSSDPLQLHLREKIAAFGLVDLEQVICYLNIFVKLILICKFKKRFNFTFQVIGVHDVSNIYRVPLLLQEQNVLEAITRRLHLSPIEPIVRYNLRFNMSHWTHLSELCDSFTQEVTIALIGKYVKIEDAYASVNKALSHAAIHSKRKLRIKFVDSELLEKQDENMAAWETVKNAEYNYFLTMDAILLKYLPISLGKLYGKNEIEERHRHRYEVNPRLVTSLSKKGLLFVGMGVDETSTTSFSVKKRTESSAALMQMAGSHPDNEDLLSKISELCQRGGDGVTRPAVRMEICEMKDHPYFVGAQFHPEYLSHPLQPSPPFLGLLLAASGQLEDYRFMAVNDLMRDLQANTMHLDDDSERKVIRMLVKLLQDNNGEVQNLSVKCLGTVTQRIKEAQADTLVDALCSLMVSGTEAMRDVSSIALKTVISNLPPISISFTANLVKRLMPKLTQALGETKPTDSVRLEILDIIGDVLLRFGASVQPVHQDVERQALRKRATVALGYMTAVCTHELFNEIVQVLIERLSTAKNLTAVRTYVVAITYVTKSSGSRFAEHLPMVVPLFLQFLRTTEDDELREAVLQGLEAFLYRCPREIATFQDDIQKVLTINLSHDPNYSYDDEEDMENSMEVEGDEQDDDEGEDYSDDDDMSWKVRRAAAKAIEAMIVSRRDQLATSFSVIGPLLISRLKEREESVRADVFSAYIALLTQARIVVPNTLNSVWVCYSFYSIYIVPTCCFYTCNYFCISQKDGDPDPALVIGPARFSSSAFSHEQQTILEALSFQVDPLLKAVINQIKQKCPKTRLLCFELLSNLVRALPCCLASSFSNLLPGLASSLSDKASSAQMKIDALFLLSRTIQSHDPQVFTAHLSEVVTIVIGAINEGFYKVSAEGLVVASQLVTVLKHCGDNQFVPLLYEAVYRKLQCTDIDQEVKERAIATGGHFIACFGDVMDERVTACLLLLLERMRNEMTRLSAVRALSEVVLSSTPVDLSAIIESLLPILADFLKKNVRALKIGTLHLIESLLSKDNIAGRDSDGLSQNCLVGLSGFPSRVSPHLPSILTAVVELAQSALLQGATLTAVLDMVRILVSQPVPGKPGFEELLDQLTAPVYDVSNLPRQAFHSISSATAVVASASGDVNKARILAGKLANHLRNPSSTDAIRLFSLHALGELGRRCPQVYVQGKVEPEHLIVTAFNSSSEDLKAAAAQALGALAVGNHEKFLPFILNEIQTQPKRQYLLLHALKEVIGWESAEGVSIDVFRSRISEVWPVLITHADGQEEGTRNVVAECLGKLCVIDPQCLLPKLKSLVTSPSSFVRSAVVTAVKFMISDEKRAIDVELQGCIGEFMQTMTDADLNVRRVALVVLNSAAHNKPSLIRGLLDILLPSIYSETKVRKELIREVEMGPFKHQVDDGLDLRKAAFEW</sequence>
<dbReference type="Proteomes" id="UP000095283">
    <property type="component" value="Unplaced"/>
</dbReference>
<accession>A0A1I7XN03</accession>
<reference evidence="9" key="1">
    <citation type="submission" date="2016-11" db="UniProtKB">
        <authorList>
            <consortium name="WormBaseParasite"/>
        </authorList>
    </citation>
    <scope>IDENTIFICATION</scope>
</reference>
<dbReference type="SUPFAM" id="SSF52540">
    <property type="entry name" value="P-loop containing nucleoside triphosphate hydrolases"/>
    <property type="match status" value="1"/>
</dbReference>
<feature type="region of interest" description="Disordered" evidence="5">
    <location>
        <begin position="860"/>
        <end position="894"/>
    </location>
</feature>
<feature type="compositionally biased region" description="Acidic residues" evidence="5">
    <location>
        <begin position="865"/>
        <end position="894"/>
    </location>
</feature>
<dbReference type="Pfam" id="PF25782">
    <property type="entry name" value="TPR_CAND1"/>
    <property type="match status" value="1"/>
</dbReference>
<dbReference type="WBParaSite" id="Hba_18694">
    <property type="protein sequence ID" value="Hba_18694"/>
    <property type="gene ID" value="Hba_18694"/>
</dbReference>
<keyword evidence="3" id="KW-0833">Ubl conjugation pathway</keyword>
<evidence type="ECO:0000256" key="3">
    <source>
        <dbReference type="ARBA" id="ARBA00022786"/>
    </source>
</evidence>
<protein>
    <submittedName>
        <fullName evidence="9">CTP synthase</fullName>
    </submittedName>
</protein>
<dbReference type="Gene3D" id="3.40.50.300">
    <property type="entry name" value="P-loop containing nucleotide triphosphate hydrolases"/>
    <property type="match status" value="2"/>
</dbReference>
<feature type="domain" description="TATA-binding protein interacting (TIP20)" evidence="7">
    <location>
        <begin position="1620"/>
        <end position="1667"/>
    </location>
</feature>
<dbReference type="PANTHER" id="PTHR12696">
    <property type="entry name" value="TIP120"/>
    <property type="match status" value="1"/>
</dbReference>
<evidence type="ECO:0000256" key="4">
    <source>
        <dbReference type="ARBA" id="ARBA00022962"/>
    </source>
</evidence>
<dbReference type="InterPro" id="IPR016024">
    <property type="entry name" value="ARM-type_fold"/>
</dbReference>
<dbReference type="InterPro" id="IPR011989">
    <property type="entry name" value="ARM-like"/>
</dbReference>
<dbReference type="InterPro" id="IPR027417">
    <property type="entry name" value="P-loop_NTPase"/>
</dbReference>
<dbReference type="InterPro" id="IPR029062">
    <property type="entry name" value="Class_I_gatase-like"/>
</dbReference>
<organism evidence="8 9">
    <name type="scientific">Heterorhabditis bacteriophora</name>
    <name type="common">Entomopathogenic nematode worm</name>
    <dbReference type="NCBI Taxonomy" id="37862"/>
    <lineage>
        <taxon>Eukaryota</taxon>
        <taxon>Metazoa</taxon>
        <taxon>Ecdysozoa</taxon>
        <taxon>Nematoda</taxon>
        <taxon>Chromadorea</taxon>
        <taxon>Rhabditida</taxon>
        <taxon>Rhabditina</taxon>
        <taxon>Rhabditomorpha</taxon>
        <taxon>Strongyloidea</taxon>
        <taxon>Heterorhabditidae</taxon>
        <taxon>Heterorhabditis</taxon>
    </lineage>
</organism>